<evidence type="ECO:0000313" key="6">
    <source>
        <dbReference type="Proteomes" id="UP000234439"/>
    </source>
</evidence>
<dbReference type="Proteomes" id="UP000234439">
    <property type="component" value="Unassembled WGS sequence"/>
</dbReference>
<evidence type="ECO:0000313" key="9">
    <source>
        <dbReference type="Proteomes" id="UP000322977"/>
    </source>
</evidence>
<reference evidence="4" key="5">
    <citation type="submission" date="2018-10" db="EMBL/GenBank/DDBJ databases">
        <authorList>
            <person name="Fan Y."/>
            <person name="Timp W."/>
            <person name="Bergman Y."/>
            <person name="Tamma P."/>
            <person name="Simner P."/>
        </authorList>
    </citation>
    <scope>NUCLEOTIDE SEQUENCE</scope>
    <source>
        <strain evidence="4">KLPN_104</strain>
    </source>
</reference>
<dbReference type="EMBL" id="VSSY01000010">
    <property type="protein sequence ID" value="TYL78438.1"/>
    <property type="molecule type" value="Genomic_DNA"/>
</dbReference>
<dbReference type="Proteomes" id="UP000322977">
    <property type="component" value="Unassembled WGS sequence"/>
</dbReference>
<protein>
    <submittedName>
        <fullName evidence="3">Uncharacterized protein</fullName>
    </submittedName>
</protein>
<evidence type="ECO:0000313" key="8">
    <source>
        <dbReference type="Proteomes" id="UP000283322"/>
    </source>
</evidence>
<dbReference type="EMBL" id="QOHW01000024">
    <property type="protein sequence ID" value="RBZ18339.1"/>
    <property type="molecule type" value="Genomic_DNA"/>
</dbReference>
<accession>A0A1V8AFW3</accession>
<evidence type="ECO:0000313" key="2">
    <source>
        <dbReference type="EMBL" id="RBZ18339.1"/>
    </source>
</evidence>
<evidence type="ECO:0000313" key="7">
    <source>
        <dbReference type="Proteomes" id="UP000275975"/>
    </source>
</evidence>
<dbReference type="EMBL" id="RDAM01000001">
    <property type="protein sequence ID" value="RRF05294.1"/>
    <property type="molecule type" value="Genomic_DNA"/>
</dbReference>
<reference evidence="1 6" key="1">
    <citation type="journal article" date="2017" name="J. Infect. Dis.">
        <title>An Analysis of the Epidemic of Klebsiella pneumoniae Carbapenemase-Producing K. pneumoniae: Convergence of Two Evolutionary Mechanisms Creates the Perfect Storm.</title>
        <authorList>
            <person name="Rojas L.J."/>
            <person name="Weinstock G.M."/>
            <person name="De La Cadena E."/>
            <person name="Diaz L."/>
            <person name="Rios R."/>
            <person name="Hanson B.M."/>
            <person name="Brown J.S."/>
            <person name="Vats P."/>
            <person name="Phillips D.S."/>
            <person name="Nguyen H."/>
            <person name="Hujer K.M."/>
            <person name="Correa A."/>
            <person name="Adams M.D."/>
            <person name="Perez F."/>
            <person name="Sodergren E."/>
            <person name="Narechania A."/>
            <person name="Planet P.J."/>
            <person name="Villegas M.V."/>
            <person name="Bonomo R.A."/>
            <person name="Arias C.A."/>
        </authorList>
    </citation>
    <scope>NUCLEOTIDE SEQUENCE [LARGE SCALE GENOMIC DNA]</scope>
    <source>
        <strain evidence="1 6">COL-Kpn30</strain>
    </source>
</reference>
<name>A0A1V8AFW3_KLEPN</name>
<proteinExistence type="predicted"/>
<reference evidence="2" key="3">
    <citation type="submission" date="2018-08" db="EMBL/GenBank/DDBJ databases">
        <title>Klebsiella pneumoniae genome sequencing and assembly.</title>
        <authorList>
            <person name="Martins R.C.R."/>
            <person name="Perdigao-Neto L.V."/>
            <person name="Costa S.F."/>
            <person name="Levin A.S.S."/>
        </authorList>
    </citation>
    <scope>NUCLEOTIDE SEQUENCE</scope>
    <source>
        <strain evidence="2">BC_5001</strain>
    </source>
</reference>
<comment type="caution">
    <text evidence="3">The sequence shown here is derived from an EMBL/GenBank/DDBJ whole genome shotgun (WGS) entry which is preliminary data.</text>
</comment>
<dbReference type="Proteomes" id="UP000283322">
    <property type="component" value="Unassembled WGS sequence"/>
</dbReference>
<evidence type="ECO:0000313" key="1">
    <source>
        <dbReference type="EMBL" id="PLE26011.1"/>
    </source>
</evidence>
<evidence type="ECO:0000313" key="5">
    <source>
        <dbReference type="EMBL" id="TYL78438.1"/>
    </source>
</evidence>
<reference evidence="5 9" key="7">
    <citation type="submission" date="2019-08" db="EMBL/GenBank/DDBJ databases">
        <title>Phenotypic and genetic characterization of extended-spectrum b-lactamase-producing hypermucoviscous Klebsiella pneumoniae from Chile.</title>
        <authorList>
            <person name="Morales-Leon F."/>
            <person name="Caro C."/>
            <person name="Opazo-Capurro A."/>
            <person name="Lincopan N."/>
            <person name="Dominguez-Yevenes M."/>
            <person name="Lima C."/>
            <person name="Bello-Toledo H."/>
            <person name="Gonzalez-Rocha G."/>
        </authorList>
    </citation>
    <scope>NUCLEOTIDE SEQUENCE [LARGE SCALE GENOMIC DNA]</scope>
    <source>
        <strain evidence="5 9">UCO-494</strain>
    </source>
</reference>
<organism evidence="3 8">
    <name type="scientific">Klebsiella pneumoniae</name>
    <dbReference type="NCBI Taxonomy" id="573"/>
    <lineage>
        <taxon>Bacteria</taxon>
        <taxon>Pseudomonadati</taxon>
        <taxon>Pseudomonadota</taxon>
        <taxon>Gammaproteobacteria</taxon>
        <taxon>Enterobacterales</taxon>
        <taxon>Enterobacteriaceae</taxon>
        <taxon>Klebsiella/Raoultella group</taxon>
        <taxon>Klebsiella</taxon>
        <taxon>Klebsiella pneumoniae complex</taxon>
    </lineage>
</organism>
<reference evidence="3 8" key="4">
    <citation type="submission" date="2018-10" db="EMBL/GenBank/DDBJ databases">
        <authorList>
            <person name="Vanduin D."/>
            <person name="Fouts D."/>
            <person name="Wright M."/>
            <person name="Sutton G."/>
            <person name="Nguyen K."/>
            <person name="Kreiswirth B."/>
            <person name="Chen L."/>
            <person name="Rojas L."/>
            <person name="Hujer A."/>
            <person name="Hujer K."/>
            <person name="Bonomo R."/>
            <person name="Adams M."/>
        </authorList>
    </citation>
    <scope>NUCLEOTIDE SEQUENCE [LARGE SCALE GENOMIC DNA]</scope>
    <source>
        <strain evidence="3 8">CRK0165</strain>
    </source>
</reference>
<reference evidence="2" key="2">
    <citation type="submission" date="2018-07" db="EMBL/GenBank/DDBJ databases">
        <authorList>
            <person name="Martins R.C."/>
            <person name="Perdigao-Neto L.V."/>
            <person name="Costa S.F."/>
            <person name="Levin A.S.S."/>
        </authorList>
    </citation>
    <scope>NUCLEOTIDE SEQUENCE</scope>
    <source>
        <strain evidence="2">BC_5001</strain>
    </source>
</reference>
<sequence>MPGRISLIRRVFGWIYYLPLQGKEISPLPARVSKSDDIFGQGMFIIKRKSQGEVTPGPK</sequence>
<evidence type="ECO:0000313" key="4">
    <source>
        <dbReference type="EMBL" id="RRF05294.1"/>
    </source>
</evidence>
<dbReference type="Proteomes" id="UP000253559">
    <property type="component" value="Unassembled WGS sequence"/>
</dbReference>
<evidence type="ECO:0000313" key="3">
    <source>
        <dbReference type="EMBL" id="ROG96181.1"/>
    </source>
</evidence>
<dbReference type="EMBL" id="NCMJ01000106">
    <property type="protein sequence ID" value="PLE26011.1"/>
    <property type="molecule type" value="Genomic_DNA"/>
</dbReference>
<dbReference type="AlphaFoldDB" id="A0A1V8AFW3"/>
<dbReference type="Proteomes" id="UP000275975">
    <property type="component" value="Unassembled WGS sequence"/>
</dbReference>
<dbReference type="EMBL" id="MPYG04000100">
    <property type="protein sequence ID" value="ROG96181.1"/>
    <property type="molecule type" value="Genomic_DNA"/>
</dbReference>
<gene>
    <name evidence="1" type="ORF">B6I68_18840</name>
    <name evidence="3" type="ORF">BL124_00014015</name>
    <name evidence="2" type="ORF">DM078_23020</name>
    <name evidence="4" type="ORF">EAO17_03200</name>
    <name evidence="5" type="ORF">FXN67_13490</name>
</gene>
<reference evidence="4 7" key="6">
    <citation type="journal article" date="2019" name="Antimicrob. Agents Chemother.">
        <title>Applying Rapid Whole Genome Sequencing to Predict Phenotypic Antimicrobial Susceptibility Testing Results Among Carbapenem-Resistant Klebsiella pneumoniae Clinical Isolates.</title>
        <authorList>
            <person name="Tamma P.D."/>
            <person name="Fan Y."/>
            <person name="Bergman Y."/>
            <person name="Pertea G."/>
            <person name="Kazmi A."/>
            <person name="Lewis S."/>
            <person name="Carroll K.C."/>
            <person name="Schatz M.C."/>
            <person name="Timp W."/>
            <person name="Simner P.J."/>
        </authorList>
    </citation>
    <scope>NUCLEOTIDE SEQUENCE [LARGE SCALE GENOMIC DNA]</scope>
    <source>
        <strain evidence="4 7">KLPN_104</strain>
    </source>
</reference>